<dbReference type="GO" id="GO:0016757">
    <property type="term" value="F:glycosyltransferase activity"/>
    <property type="evidence" value="ECO:0007669"/>
    <property type="project" value="UniProtKB-KW"/>
</dbReference>
<dbReference type="PANTHER" id="PTHR43685:SF11">
    <property type="entry name" value="GLYCOSYLTRANSFERASE TAGX-RELATED"/>
    <property type="match status" value="1"/>
</dbReference>
<organism evidence="2 3">
    <name type="scientific">Lignipirellula cremea</name>
    <dbReference type="NCBI Taxonomy" id="2528010"/>
    <lineage>
        <taxon>Bacteria</taxon>
        <taxon>Pseudomonadati</taxon>
        <taxon>Planctomycetota</taxon>
        <taxon>Planctomycetia</taxon>
        <taxon>Pirellulales</taxon>
        <taxon>Pirellulaceae</taxon>
        <taxon>Lignipirellula</taxon>
    </lineage>
</organism>
<dbReference type="InterPro" id="IPR050834">
    <property type="entry name" value="Glycosyltransf_2"/>
</dbReference>
<reference evidence="2 3" key="1">
    <citation type="submission" date="2019-02" db="EMBL/GenBank/DDBJ databases">
        <title>Deep-cultivation of Planctomycetes and their phenomic and genomic characterization uncovers novel biology.</title>
        <authorList>
            <person name="Wiegand S."/>
            <person name="Jogler M."/>
            <person name="Boedeker C."/>
            <person name="Pinto D."/>
            <person name="Vollmers J."/>
            <person name="Rivas-Marin E."/>
            <person name="Kohn T."/>
            <person name="Peeters S.H."/>
            <person name="Heuer A."/>
            <person name="Rast P."/>
            <person name="Oberbeckmann S."/>
            <person name="Bunk B."/>
            <person name="Jeske O."/>
            <person name="Meyerdierks A."/>
            <person name="Storesund J.E."/>
            <person name="Kallscheuer N."/>
            <person name="Luecker S."/>
            <person name="Lage O.M."/>
            <person name="Pohl T."/>
            <person name="Merkel B.J."/>
            <person name="Hornburger P."/>
            <person name="Mueller R.-W."/>
            <person name="Bruemmer F."/>
            <person name="Labrenz M."/>
            <person name="Spormann A.M."/>
            <person name="Op den Camp H."/>
            <person name="Overmann J."/>
            <person name="Amann R."/>
            <person name="Jetten M.S.M."/>
            <person name="Mascher T."/>
            <person name="Medema M.H."/>
            <person name="Devos D.P."/>
            <person name="Kaster A.-K."/>
            <person name="Ovreas L."/>
            <person name="Rohde M."/>
            <person name="Galperin M.Y."/>
            <person name="Jogler C."/>
        </authorList>
    </citation>
    <scope>NUCLEOTIDE SEQUENCE [LARGE SCALE GENOMIC DNA]</scope>
    <source>
        <strain evidence="2 3">Pla85_3_4</strain>
    </source>
</reference>
<evidence type="ECO:0000313" key="2">
    <source>
        <dbReference type="EMBL" id="QDU94631.1"/>
    </source>
</evidence>
<dbReference type="CDD" id="cd04196">
    <property type="entry name" value="GT_2_like_d"/>
    <property type="match status" value="1"/>
</dbReference>
<protein>
    <submittedName>
        <fullName evidence="2">Glycosyltransferase EpsE</fullName>
        <ecNumber evidence="2">2.4.-.-</ecNumber>
    </submittedName>
</protein>
<dbReference type="Gene3D" id="3.90.550.10">
    <property type="entry name" value="Spore Coat Polysaccharide Biosynthesis Protein SpsA, Chain A"/>
    <property type="match status" value="1"/>
</dbReference>
<gene>
    <name evidence="2" type="primary">epsE_5</name>
    <name evidence="2" type="ORF">Pla8534_24240</name>
</gene>
<keyword evidence="3" id="KW-1185">Reference proteome</keyword>
<dbReference type="EC" id="2.4.-.-" evidence="2"/>
<proteinExistence type="predicted"/>
<dbReference type="Proteomes" id="UP000317648">
    <property type="component" value="Chromosome"/>
</dbReference>
<dbReference type="KEGG" id="lcre:Pla8534_24240"/>
<dbReference type="SUPFAM" id="SSF53448">
    <property type="entry name" value="Nucleotide-diphospho-sugar transferases"/>
    <property type="match status" value="1"/>
</dbReference>
<evidence type="ECO:0000259" key="1">
    <source>
        <dbReference type="Pfam" id="PF00535"/>
    </source>
</evidence>
<dbReference type="EMBL" id="CP036433">
    <property type="protein sequence ID" value="QDU94631.1"/>
    <property type="molecule type" value="Genomic_DNA"/>
</dbReference>
<dbReference type="OrthoDB" id="9802649at2"/>
<accession>A0A518DS19</accession>
<sequence length="321" mass="35716">MRISIVMATYQGAAYLGPQLESLLQQSRLPDELVVSDDASTDGTVALLEAFAAEAPFPVRLLRQNVNRGSTVNFGQGLAAAEGDLIFLADQDDVWRPEKLAVIEQRFREEPSLECVFSDADLCGPQLEPWGESLWDGVGFSPREKDQVKAGLAFDVLLRHNVATGATMAFRSQRLYWLLPIGDGWVHDGWIALLLAAVGPVEALPERLIGYRQHAGQQIGARRQSLFAQWTAAKRLPAEHFERIAGAFEQARQRLQAAPGDDARRAGQLHGLQGKIDHYQAKAAMRRSRALRFPQVARQWFHGAYGRYSQGWKSLAQDLFL</sequence>
<keyword evidence="2" id="KW-0808">Transferase</keyword>
<dbReference type="AlphaFoldDB" id="A0A518DS19"/>
<dbReference type="InterPro" id="IPR001173">
    <property type="entry name" value="Glyco_trans_2-like"/>
</dbReference>
<evidence type="ECO:0000313" key="3">
    <source>
        <dbReference type="Proteomes" id="UP000317648"/>
    </source>
</evidence>
<dbReference type="PANTHER" id="PTHR43685">
    <property type="entry name" value="GLYCOSYLTRANSFERASE"/>
    <property type="match status" value="1"/>
</dbReference>
<keyword evidence="2" id="KW-0328">Glycosyltransferase</keyword>
<name>A0A518DS19_9BACT</name>
<dbReference type="RefSeq" id="WP_145053207.1">
    <property type="nucleotide sequence ID" value="NZ_CP036433.1"/>
</dbReference>
<feature type="domain" description="Glycosyltransferase 2-like" evidence="1">
    <location>
        <begin position="4"/>
        <end position="133"/>
    </location>
</feature>
<dbReference type="InterPro" id="IPR029044">
    <property type="entry name" value="Nucleotide-diphossugar_trans"/>
</dbReference>
<dbReference type="Pfam" id="PF00535">
    <property type="entry name" value="Glycos_transf_2"/>
    <property type="match status" value="1"/>
</dbReference>